<dbReference type="AlphaFoldDB" id="A0A366XRS3"/>
<evidence type="ECO:0000313" key="1">
    <source>
        <dbReference type="EMBL" id="RBW68597.1"/>
    </source>
</evidence>
<dbReference type="RefSeq" id="WP_113807017.1">
    <property type="nucleotide sequence ID" value="NZ_QOCW01000018.1"/>
</dbReference>
<comment type="caution">
    <text evidence="1">The sequence shown here is derived from an EMBL/GenBank/DDBJ whole genome shotgun (WGS) entry which is preliminary data.</text>
</comment>
<dbReference type="EMBL" id="QOCW01000018">
    <property type="protein sequence ID" value="RBW68597.1"/>
    <property type="molecule type" value="Genomic_DNA"/>
</dbReference>
<dbReference type="Gene3D" id="3.40.33.10">
    <property type="entry name" value="CAP"/>
    <property type="match status" value="1"/>
</dbReference>
<sequence>MLKRMIKVTAQILSVLLFVFVIGYDPFAKDTMDFYEDTKSIDLSAEKVKSISIHSTENDVTAAFGKPNDVEEIANPKSKYLSYDEIEFGIAADKVIRYYFTKHYETAKGIKIGDTKEEVIKEYGQNYYERVEGGLNTVGYFDKENKINIEFGFRENKAAAVMVGKVG</sequence>
<keyword evidence="2" id="KW-1185">Reference proteome</keyword>
<gene>
    <name evidence="1" type="ORF">DS031_15665</name>
</gene>
<protein>
    <recommendedName>
        <fullName evidence="3">DUF4309 domain-containing protein</fullName>
    </recommendedName>
</protein>
<organism evidence="1 2">
    <name type="scientific">Bacillus taeanensis</name>
    <dbReference type="NCBI Taxonomy" id="273032"/>
    <lineage>
        <taxon>Bacteria</taxon>
        <taxon>Bacillati</taxon>
        <taxon>Bacillota</taxon>
        <taxon>Bacilli</taxon>
        <taxon>Bacillales</taxon>
        <taxon>Bacillaceae</taxon>
        <taxon>Bacillus</taxon>
    </lineage>
</organism>
<dbReference type="Proteomes" id="UP000253314">
    <property type="component" value="Unassembled WGS sequence"/>
</dbReference>
<reference evidence="1 2" key="1">
    <citation type="submission" date="2018-07" db="EMBL/GenBank/DDBJ databases">
        <title>Lottiidibacillus patelloidae gen. nov., sp. nov., isolated from the intestinal tract of a marine limpet and the reclassification of B. taeanensis BH030017T, B. algicola KMM 3737T and B. hwajinpoensis SW-72T as genus Lottiidibacillus.</title>
        <authorList>
            <person name="Liu R."/>
            <person name="Huang Z."/>
        </authorList>
    </citation>
    <scope>NUCLEOTIDE SEQUENCE [LARGE SCALE GENOMIC DNA]</scope>
    <source>
        <strain evidence="1 2">BH030017</strain>
    </source>
</reference>
<name>A0A366XRS3_9BACI</name>
<evidence type="ECO:0000313" key="2">
    <source>
        <dbReference type="Proteomes" id="UP000253314"/>
    </source>
</evidence>
<accession>A0A366XRS3</accession>
<evidence type="ECO:0008006" key="3">
    <source>
        <dbReference type="Google" id="ProtNLM"/>
    </source>
</evidence>
<proteinExistence type="predicted"/>
<dbReference type="InterPro" id="IPR035940">
    <property type="entry name" value="CAP_sf"/>
</dbReference>